<protein>
    <recommendedName>
        <fullName evidence="3">Ig-like domain-containing protein</fullName>
    </recommendedName>
</protein>
<dbReference type="InterPro" id="IPR036179">
    <property type="entry name" value="Ig-like_dom_sf"/>
</dbReference>
<keyword evidence="1" id="KW-1133">Transmembrane helix</keyword>
<dbReference type="Gene3D" id="2.60.40.10">
    <property type="entry name" value="Immunoglobulins"/>
    <property type="match status" value="1"/>
</dbReference>
<evidence type="ECO:0000256" key="2">
    <source>
        <dbReference type="SAM" id="SignalP"/>
    </source>
</evidence>
<dbReference type="SMART" id="SM00409">
    <property type="entry name" value="IG"/>
    <property type="match status" value="1"/>
</dbReference>
<evidence type="ECO:0000259" key="3">
    <source>
        <dbReference type="PROSITE" id="PS50835"/>
    </source>
</evidence>
<dbReference type="InterPro" id="IPR003599">
    <property type="entry name" value="Ig_sub"/>
</dbReference>
<reference evidence="4" key="2">
    <citation type="submission" date="2025-08" db="UniProtKB">
        <authorList>
            <consortium name="Ensembl"/>
        </authorList>
    </citation>
    <scope>IDENTIFICATION</scope>
</reference>
<dbReference type="EMBL" id="AYCK01026942">
    <property type="status" value="NOT_ANNOTATED_CDS"/>
    <property type="molecule type" value="Genomic_DNA"/>
</dbReference>
<reference evidence="4" key="3">
    <citation type="submission" date="2025-09" db="UniProtKB">
        <authorList>
            <consortium name="Ensembl"/>
        </authorList>
    </citation>
    <scope>IDENTIFICATION</scope>
</reference>
<dbReference type="PROSITE" id="PS50835">
    <property type="entry name" value="IG_LIKE"/>
    <property type="match status" value="1"/>
</dbReference>
<dbReference type="InterPro" id="IPR013783">
    <property type="entry name" value="Ig-like_fold"/>
</dbReference>
<dbReference type="Proteomes" id="UP000028760">
    <property type="component" value="Unassembled WGS sequence"/>
</dbReference>
<feature type="signal peptide" evidence="2">
    <location>
        <begin position="1"/>
        <end position="16"/>
    </location>
</feature>
<dbReference type="STRING" id="48698.ENSPFOP00000024439"/>
<reference evidence="5" key="1">
    <citation type="submission" date="2013-10" db="EMBL/GenBank/DDBJ databases">
        <authorList>
            <person name="Schartl M."/>
            <person name="Warren W."/>
        </authorList>
    </citation>
    <scope>NUCLEOTIDE SEQUENCE [LARGE SCALE GENOMIC DNA]</scope>
    <source>
        <strain evidence="5">female</strain>
    </source>
</reference>
<dbReference type="InterPro" id="IPR013106">
    <property type="entry name" value="Ig_V-set"/>
</dbReference>
<dbReference type="GeneTree" id="ENSGT00940000170413"/>
<evidence type="ECO:0000256" key="1">
    <source>
        <dbReference type="SAM" id="Phobius"/>
    </source>
</evidence>
<dbReference type="OMA" id="GHENKWI"/>
<accession>A0A096LZ48</accession>
<dbReference type="SUPFAM" id="SSF48726">
    <property type="entry name" value="Immunoglobulin"/>
    <property type="match status" value="1"/>
</dbReference>
<dbReference type="Ensembl" id="ENSPFOT00000029669.1">
    <property type="protein sequence ID" value="ENSPFOP00000024439.1"/>
    <property type="gene ID" value="ENSPFOG00000023346.1"/>
</dbReference>
<organism evidence="4 5">
    <name type="scientific">Poecilia formosa</name>
    <name type="common">Amazon molly</name>
    <name type="synonym">Limia formosa</name>
    <dbReference type="NCBI Taxonomy" id="48698"/>
    <lineage>
        <taxon>Eukaryota</taxon>
        <taxon>Metazoa</taxon>
        <taxon>Chordata</taxon>
        <taxon>Craniata</taxon>
        <taxon>Vertebrata</taxon>
        <taxon>Euteleostomi</taxon>
        <taxon>Actinopterygii</taxon>
        <taxon>Neopterygii</taxon>
        <taxon>Teleostei</taxon>
        <taxon>Neoteleostei</taxon>
        <taxon>Acanthomorphata</taxon>
        <taxon>Ovalentaria</taxon>
        <taxon>Atherinomorphae</taxon>
        <taxon>Cyprinodontiformes</taxon>
        <taxon>Poeciliidae</taxon>
        <taxon>Poeciliinae</taxon>
        <taxon>Poecilia</taxon>
    </lineage>
</organism>
<dbReference type="InterPro" id="IPR007110">
    <property type="entry name" value="Ig-like_dom"/>
</dbReference>
<evidence type="ECO:0000313" key="5">
    <source>
        <dbReference type="Proteomes" id="UP000028760"/>
    </source>
</evidence>
<feature type="transmembrane region" description="Helical" evidence="1">
    <location>
        <begin position="147"/>
        <end position="171"/>
    </location>
</feature>
<proteinExistence type="predicted"/>
<sequence length="234" mass="26385">MRLLLVTLILLRQGYALVPAITVQLGEPVTFTCGAMESFQSSTWLQWYKQSEGDTLKLMVMQPKNVAPSYGPEFPTSRFRATNDGINRKLTILRTVQQDEGMYHCALIGWTESIWAGTYLMVEGNTEGLLNSTIVQKSELSEWSLEVVIFLLFAVLTVSLTVIVVLICVVIKKKSDSCQDGVELYKHCSQERIKGHENKWIYSAVIFTVMKQESGPMNSSVQRERIYTAIKAFG</sequence>
<keyword evidence="1" id="KW-0472">Membrane</keyword>
<keyword evidence="1" id="KW-0812">Transmembrane</keyword>
<keyword evidence="5" id="KW-1185">Reference proteome</keyword>
<feature type="domain" description="Ig-like" evidence="3">
    <location>
        <begin position="26"/>
        <end position="105"/>
    </location>
</feature>
<keyword evidence="2" id="KW-0732">Signal</keyword>
<evidence type="ECO:0000313" key="4">
    <source>
        <dbReference type="Ensembl" id="ENSPFOP00000024439.1"/>
    </source>
</evidence>
<name>A0A096LZ48_POEFO</name>
<feature type="chain" id="PRO_5001919639" description="Ig-like domain-containing protein" evidence="2">
    <location>
        <begin position="17"/>
        <end position="234"/>
    </location>
</feature>
<dbReference type="AlphaFoldDB" id="A0A096LZ48"/>
<dbReference type="CDD" id="cd00099">
    <property type="entry name" value="IgV"/>
    <property type="match status" value="1"/>
</dbReference>
<dbReference type="Pfam" id="PF07686">
    <property type="entry name" value="V-set"/>
    <property type="match status" value="1"/>
</dbReference>